<dbReference type="Gene3D" id="3.30.70.1820">
    <property type="entry name" value="L1 transposable element, RRM domain"/>
    <property type="match status" value="1"/>
</dbReference>
<dbReference type="EMBL" id="JANPWB010000008">
    <property type="protein sequence ID" value="KAJ1164791.1"/>
    <property type="molecule type" value="Genomic_DNA"/>
</dbReference>
<evidence type="ECO:0000313" key="2">
    <source>
        <dbReference type="EMBL" id="KAJ1164791.1"/>
    </source>
</evidence>
<evidence type="ECO:0000256" key="1">
    <source>
        <dbReference type="SAM" id="MobiDB-lite"/>
    </source>
</evidence>
<evidence type="ECO:0000313" key="3">
    <source>
        <dbReference type="Proteomes" id="UP001066276"/>
    </source>
</evidence>
<gene>
    <name evidence="2" type="ORF">NDU88_005225</name>
</gene>
<keyword evidence="3" id="KW-1185">Reference proteome</keyword>
<protein>
    <submittedName>
        <fullName evidence="2">Uncharacterized protein</fullName>
    </submittedName>
</protein>
<dbReference type="AlphaFoldDB" id="A0AAV7SL41"/>
<dbReference type="PANTHER" id="PTHR11505">
    <property type="entry name" value="L1 TRANSPOSABLE ELEMENT-RELATED"/>
    <property type="match status" value="1"/>
</dbReference>
<proteinExistence type="predicted"/>
<dbReference type="InterPro" id="IPR004244">
    <property type="entry name" value="Transposase_22"/>
</dbReference>
<organism evidence="2 3">
    <name type="scientific">Pleurodeles waltl</name>
    <name type="common">Iberian ribbed newt</name>
    <dbReference type="NCBI Taxonomy" id="8319"/>
    <lineage>
        <taxon>Eukaryota</taxon>
        <taxon>Metazoa</taxon>
        <taxon>Chordata</taxon>
        <taxon>Craniata</taxon>
        <taxon>Vertebrata</taxon>
        <taxon>Euteleostomi</taxon>
        <taxon>Amphibia</taxon>
        <taxon>Batrachia</taxon>
        <taxon>Caudata</taxon>
        <taxon>Salamandroidea</taxon>
        <taxon>Salamandridae</taxon>
        <taxon>Pleurodelinae</taxon>
        <taxon>Pleurodeles</taxon>
    </lineage>
</organism>
<reference evidence="2" key="1">
    <citation type="journal article" date="2022" name="bioRxiv">
        <title>Sequencing and chromosome-scale assembly of the giantPleurodeles waltlgenome.</title>
        <authorList>
            <person name="Brown T."/>
            <person name="Elewa A."/>
            <person name="Iarovenko S."/>
            <person name="Subramanian E."/>
            <person name="Araus A.J."/>
            <person name="Petzold A."/>
            <person name="Susuki M."/>
            <person name="Suzuki K.-i.T."/>
            <person name="Hayashi T."/>
            <person name="Toyoda A."/>
            <person name="Oliveira C."/>
            <person name="Osipova E."/>
            <person name="Leigh N.D."/>
            <person name="Simon A."/>
            <person name="Yun M.H."/>
        </authorList>
    </citation>
    <scope>NUCLEOTIDE SEQUENCE</scope>
    <source>
        <strain evidence="2">20211129_DDA</strain>
        <tissue evidence="2">Liver</tissue>
    </source>
</reference>
<name>A0AAV7SL41_PLEWA</name>
<dbReference type="Proteomes" id="UP001066276">
    <property type="component" value="Chromosome 4_2"/>
</dbReference>
<feature type="region of interest" description="Disordered" evidence="1">
    <location>
        <begin position="1"/>
        <end position="23"/>
    </location>
</feature>
<comment type="caution">
    <text evidence="2">The sequence shown here is derived from an EMBL/GenBank/DDBJ whole genome shotgun (WGS) entry which is preliminary data.</text>
</comment>
<sequence>MTSFVTPVDYSPEASANDEQSDAATERILKEIAAVSPRLEAMDSKITDISVASHSIRSDIASFNDKVTNLDHHLTAVESQLAVMPERDSELQFLHAKHFTDLEDRSRRDNVCFFGIPECAEGTDVRAYFKDLLTELMGLTFSTALEFQGAHRLGHIHKADSGKPRPIIACSLRHEQTQQVMMAARAHGPYRMEGSDIRMAADLSRETNEKRVPTSISNLASLNRLACESRKMADLETF</sequence>
<accession>A0AAV7SL41</accession>